<accession>A0AAV5UTG1</accession>
<keyword evidence="3" id="KW-1185">Reference proteome</keyword>
<sequence length="101" mass="11765">MSFILLFLFLIFHFSSGSHQSNEQTLTNLARSLFSEDLFLTHLRSDLVNKSIHPCDNFYRRVCPKDMPEKSAIWNKLAKQLDSILNVRELIQPSPEKLITE</sequence>
<evidence type="ECO:0000313" key="2">
    <source>
        <dbReference type="EMBL" id="GMT08940.1"/>
    </source>
</evidence>
<evidence type="ECO:0000313" key="3">
    <source>
        <dbReference type="Proteomes" id="UP001432322"/>
    </source>
</evidence>
<keyword evidence="1" id="KW-0732">Signal</keyword>
<evidence type="ECO:0000256" key="1">
    <source>
        <dbReference type="SAM" id="SignalP"/>
    </source>
</evidence>
<feature type="non-terminal residue" evidence="2">
    <location>
        <position position="101"/>
    </location>
</feature>
<dbReference type="EMBL" id="BTSY01000001">
    <property type="protein sequence ID" value="GMT08940.1"/>
    <property type="molecule type" value="Genomic_DNA"/>
</dbReference>
<organism evidence="2 3">
    <name type="scientific">Pristionchus fissidentatus</name>
    <dbReference type="NCBI Taxonomy" id="1538716"/>
    <lineage>
        <taxon>Eukaryota</taxon>
        <taxon>Metazoa</taxon>
        <taxon>Ecdysozoa</taxon>
        <taxon>Nematoda</taxon>
        <taxon>Chromadorea</taxon>
        <taxon>Rhabditida</taxon>
        <taxon>Rhabditina</taxon>
        <taxon>Diplogasteromorpha</taxon>
        <taxon>Diplogasteroidea</taxon>
        <taxon>Neodiplogasteridae</taxon>
        <taxon>Pristionchus</taxon>
    </lineage>
</organism>
<dbReference type="Proteomes" id="UP001432322">
    <property type="component" value="Unassembled WGS sequence"/>
</dbReference>
<feature type="chain" id="PRO_5043764356" evidence="1">
    <location>
        <begin position="18"/>
        <end position="101"/>
    </location>
</feature>
<proteinExistence type="predicted"/>
<gene>
    <name evidence="2" type="ORF">PFISCL1PPCAC_237</name>
</gene>
<reference evidence="2" key="1">
    <citation type="submission" date="2023-10" db="EMBL/GenBank/DDBJ databases">
        <title>Genome assembly of Pristionchus species.</title>
        <authorList>
            <person name="Yoshida K."/>
            <person name="Sommer R.J."/>
        </authorList>
    </citation>
    <scope>NUCLEOTIDE SEQUENCE</scope>
    <source>
        <strain evidence="2">RS5133</strain>
    </source>
</reference>
<dbReference type="AlphaFoldDB" id="A0AAV5UTG1"/>
<feature type="signal peptide" evidence="1">
    <location>
        <begin position="1"/>
        <end position="17"/>
    </location>
</feature>
<name>A0AAV5UTG1_9BILA</name>
<protein>
    <submittedName>
        <fullName evidence="2">Uncharacterized protein</fullName>
    </submittedName>
</protein>
<comment type="caution">
    <text evidence="2">The sequence shown here is derived from an EMBL/GenBank/DDBJ whole genome shotgun (WGS) entry which is preliminary data.</text>
</comment>